<dbReference type="InterPro" id="IPR011646">
    <property type="entry name" value="KAP_P-loop"/>
</dbReference>
<protein>
    <recommendedName>
        <fullName evidence="1">KAP NTPase domain-containing protein</fullName>
    </recommendedName>
</protein>
<accession>A0A917A6W9</accession>
<gene>
    <name evidence="2" type="ORF">GCM10011510_09990</name>
</gene>
<dbReference type="PANTHER" id="PTHR22674">
    <property type="entry name" value="NTPASE, KAP FAMILY P-LOOP DOMAIN-CONTAINING 1"/>
    <property type="match status" value="1"/>
</dbReference>
<dbReference type="AlphaFoldDB" id="A0A917A6W9"/>
<keyword evidence="3" id="KW-1185">Reference proteome</keyword>
<dbReference type="RefSeq" id="WP_068990012.1">
    <property type="nucleotide sequence ID" value="NZ_BMJN01000013.1"/>
</dbReference>
<sequence>MTHSTVTDTPSVKDLFEIKKYIDGLTDFIRNCKTPMTLAIQGDWGVGKTSIMQQIKEKLDNKVETVFLNTWQYSQFNFEENLSISLLVELVTELSSKLGEGKEYEKTKSDIFNIIGNIAIAGISTAISNATLGFVDISGIEEKFRFGDTSKKDILLQPSIQALRELNNGFKELVNKVLEKQRKERIVFFIDDLDRLNPLRAVELLEVMKLFLESDKCVFVLAIDYNVVAKGVRLKYKDEIEEDKIDSFFEKIIQVPFIVPTHVYNMENYIKELFKDLHSHDISQKIEQIKNLILNSIGSNPRNIKRLFNSFSLLLSINDLSKASKIENSEDMVKLLATLCLQMKYKEVYDYLATSENFNIPELIDTGDLEIPDDFSPFKDALFDIFKNNWGKLGEKIKISGVVSSGKKTVEQNTENEEFWKGFTYYNKNTENKFNYRHSGNQVTSRYYRVFSNEDNDFQCEFLVNKNSIGLVYGNVKDQKINDILKKKVNIFTEAFKSENVAIREWKDKSKNNYNHIPGINIKSEDYGLNSYGNYNAAYEWYVQTLNKVSELLQEQLKDEEKKC</sequence>
<dbReference type="InterPro" id="IPR052754">
    <property type="entry name" value="NTPase_KAP_P-loop"/>
</dbReference>
<name>A0A917A6W9_9STRE</name>
<dbReference type="Gene3D" id="3.40.50.300">
    <property type="entry name" value="P-loop containing nucleotide triphosphate hydrolases"/>
    <property type="match status" value="1"/>
</dbReference>
<evidence type="ECO:0000313" key="3">
    <source>
        <dbReference type="Proteomes" id="UP000660801"/>
    </source>
</evidence>
<proteinExistence type="predicted"/>
<dbReference type="PANTHER" id="PTHR22674:SF6">
    <property type="entry name" value="NTPASE KAP FAMILY P-LOOP DOMAIN-CONTAINING PROTEIN 1"/>
    <property type="match status" value="1"/>
</dbReference>
<evidence type="ECO:0000259" key="1">
    <source>
        <dbReference type="Pfam" id="PF07693"/>
    </source>
</evidence>
<reference evidence="2" key="1">
    <citation type="journal article" date="2014" name="Int. J. Syst. Evol. Microbiol.">
        <title>Complete genome sequence of Corynebacterium casei LMG S-19264T (=DSM 44701T), isolated from a smear-ripened cheese.</title>
        <authorList>
            <consortium name="US DOE Joint Genome Institute (JGI-PGF)"/>
            <person name="Walter F."/>
            <person name="Albersmeier A."/>
            <person name="Kalinowski J."/>
            <person name="Ruckert C."/>
        </authorList>
    </citation>
    <scope>NUCLEOTIDE SEQUENCE</scope>
    <source>
        <strain evidence="2">CGMCC 1.15533</strain>
    </source>
</reference>
<dbReference type="InterPro" id="IPR027417">
    <property type="entry name" value="P-loop_NTPase"/>
</dbReference>
<dbReference type="Proteomes" id="UP000660801">
    <property type="component" value="Unassembled WGS sequence"/>
</dbReference>
<dbReference type="EMBL" id="BMJN01000013">
    <property type="protein sequence ID" value="GGE30727.1"/>
    <property type="molecule type" value="Genomic_DNA"/>
</dbReference>
<dbReference type="OrthoDB" id="9795864at2"/>
<dbReference type="Pfam" id="PF07693">
    <property type="entry name" value="KAP_NTPase"/>
    <property type="match status" value="1"/>
</dbReference>
<dbReference type="SUPFAM" id="SSF52540">
    <property type="entry name" value="P-loop containing nucleoside triphosphate hydrolases"/>
    <property type="match status" value="1"/>
</dbReference>
<organism evidence="2 3">
    <name type="scientific">Streptococcus himalayensis</name>
    <dbReference type="NCBI Taxonomy" id="1888195"/>
    <lineage>
        <taxon>Bacteria</taxon>
        <taxon>Bacillati</taxon>
        <taxon>Bacillota</taxon>
        <taxon>Bacilli</taxon>
        <taxon>Lactobacillales</taxon>
        <taxon>Streptococcaceae</taxon>
        <taxon>Streptococcus</taxon>
    </lineage>
</organism>
<feature type="domain" description="KAP NTPase" evidence="1">
    <location>
        <begin position="19"/>
        <end position="316"/>
    </location>
</feature>
<reference evidence="2" key="2">
    <citation type="submission" date="2020-09" db="EMBL/GenBank/DDBJ databases">
        <authorList>
            <person name="Sun Q."/>
            <person name="Zhou Y."/>
        </authorList>
    </citation>
    <scope>NUCLEOTIDE SEQUENCE</scope>
    <source>
        <strain evidence="2">CGMCC 1.15533</strain>
    </source>
</reference>
<evidence type="ECO:0000313" key="2">
    <source>
        <dbReference type="EMBL" id="GGE30727.1"/>
    </source>
</evidence>
<comment type="caution">
    <text evidence="2">The sequence shown here is derived from an EMBL/GenBank/DDBJ whole genome shotgun (WGS) entry which is preliminary data.</text>
</comment>